<evidence type="ECO:0000313" key="4">
    <source>
        <dbReference type="EMBL" id="KAF5778426.1"/>
    </source>
</evidence>
<keyword evidence="1" id="KW-0963">Cytoplasm</keyword>
<keyword evidence="5" id="KW-1185">Reference proteome</keyword>
<reference evidence="4" key="1">
    <citation type="journal article" date="2017" name="Nature">
        <title>The sunflower genome provides insights into oil metabolism, flowering and Asterid evolution.</title>
        <authorList>
            <person name="Badouin H."/>
            <person name="Gouzy J."/>
            <person name="Grassa C.J."/>
            <person name="Murat F."/>
            <person name="Staton S.E."/>
            <person name="Cottret L."/>
            <person name="Lelandais-Briere C."/>
            <person name="Owens G.L."/>
            <person name="Carrere S."/>
            <person name="Mayjonade B."/>
            <person name="Legrand L."/>
            <person name="Gill N."/>
            <person name="Kane N.C."/>
            <person name="Bowers J.E."/>
            <person name="Hubner S."/>
            <person name="Bellec A."/>
            <person name="Berard A."/>
            <person name="Berges H."/>
            <person name="Blanchet N."/>
            <person name="Boniface M.C."/>
            <person name="Brunel D."/>
            <person name="Catrice O."/>
            <person name="Chaidir N."/>
            <person name="Claudel C."/>
            <person name="Donnadieu C."/>
            <person name="Faraut T."/>
            <person name="Fievet G."/>
            <person name="Helmstetter N."/>
            <person name="King M."/>
            <person name="Knapp S.J."/>
            <person name="Lai Z."/>
            <person name="Le Paslier M.C."/>
            <person name="Lippi Y."/>
            <person name="Lorenzon L."/>
            <person name="Mandel J.R."/>
            <person name="Marage G."/>
            <person name="Marchand G."/>
            <person name="Marquand E."/>
            <person name="Bret-Mestries E."/>
            <person name="Morien E."/>
            <person name="Nambeesan S."/>
            <person name="Nguyen T."/>
            <person name="Pegot-Espagnet P."/>
            <person name="Pouilly N."/>
            <person name="Raftis F."/>
            <person name="Sallet E."/>
            <person name="Schiex T."/>
            <person name="Thomas J."/>
            <person name="Vandecasteele C."/>
            <person name="Vares D."/>
            <person name="Vear F."/>
            <person name="Vautrin S."/>
            <person name="Crespi M."/>
            <person name="Mangin B."/>
            <person name="Burke J.M."/>
            <person name="Salse J."/>
            <person name="Munos S."/>
            <person name="Vincourt P."/>
            <person name="Rieseberg L.H."/>
            <person name="Langlade N.B."/>
        </authorList>
    </citation>
    <scope>NUCLEOTIDE SEQUENCE</scope>
    <source>
        <tissue evidence="4">Leaves</tissue>
    </source>
</reference>
<evidence type="ECO:0000313" key="5">
    <source>
        <dbReference type="Proteomes" id="UP000215914"/>
    </source>
</evidence>
<accession>A0A9K3HHH1</accession>
<evidence type="ECO:0000256" key="2">
    <source>
        <dbReference type="ARBA" id="ARBA00023152"/>
    </source>
</evidence>
<dbReference type="Gene3D" id="3.40.50.450">
    <property type="match status" value="1"/>
</dbReference>
<dbReference type="EMBL" id="MNCJ02000327">
    <property type="protein sequence ID" value="KAF5778426.1"/>
    <property type="molecule type" value="Genomic_DNA"/>
</dbReference>
<dbReference type="Gramene" id="mRNA:HanXRQr2_Chr12g0547331">
    <property type="protein sequence ID" value="mRNA:HanXRQr2_Chr12g0547331"/>
    <property type="gene ID" value="HanXRQr2_Chr12g0547331"/>
</dbReference>
<comment type="caution">
    <text evidence="4">The sequence shown here is derived from an EMBL/GenBank/DDBJ whole genome shotgun (WGS) entry which is preliminary data.</text>
</comment>
<keyword evidence="2" id="KW-0324">Glycolysis</keyword>
<dbReference type="PANTHER" id="PTHR43650">
    <property type="entry name" value="PYROPHOSPHATE--FRUCTOSE 6-PHOSPHATE 1-PHOSPHOTRANSFERASE"/>
    <property type="match status" value="1"/>
</dbReference>
<dbReference type="Proteomes" id="UP000215914">
    <property type="component" value="Unassembled WGS sequence"/>
</dbReference>
<dbReference type="InterPro" id="IPR035966">
    <property type="entry name" value="PKF_sf"/>
</dbReference>
<dbReference type="PANTHER" id="PTHR43650:SF17">
    <property type="entry name" value="PYROPHOSPHATE--FRUCTOSE 6-PHOSPHATE 1-PHOSPHOTRANSFERASE SUBUNIT ALPHA 1"/>
    <property type="match status" value="1"/>
</dbReference>
<reference evidence="4" key="2">
    <citation type="submission" date="2020-06" db="EMBL/GenBank/DDBJ databases">
        <title>Helianthus annuus Genome sequencing and assembly Release 2.</title>
        <authorList>
            <person name="Gouzy J."/>
            <person name="Langlade N."/>
            <person name="Munos S."/>
        </authorList>
    </citation>
    <scope>NUCLEOTIDE SEQUENCE</scope>
    <source>
        <tissue evidence="4">Leaves</tissue>
    </source>
</reference>
<name>A0A9K3HHH1_HELAN</name>
<protein>
    <submittedName>
        <fullName evidence="4">Phosphofructokinase superfamily</fullName>
    </submittedName>
</protein>
<keyword evidence="3" id="KW-0472">Membrane</keyword>
<evidence type="ECO:0000256" key="3">
    <source>
        <dbReference type="SAM" id="Phobius"/>
    </source>
</evidence>
<dbReference type="AlphaFoldDB" id="A0A9K3HHH1"/>
<sequence>MSNCNMIVNHVIYVLGHICYHILVAGLNGYMASVTNLKSPSNKWRCGAALITAMMTVKHYCDNPNFQGLYLSSRDPVSRYSYIFYIQL</sequence>
<keyword evidence="3" id="KW-0812">Transmembrane</keyword>
<keyword evidence="3" id="KW-1133">Transmembrane helix</keyword>
<organism evidence="4 5">
    <name type="scientific">Helianthus annuus</name>
    <name type="common">Common sunflower</name>
    <dbReference type="NCBI Taxonomy" id="4232"/>
    <lineage>
        <taxon>Eukaryota</taxon>
        <taxon>Viridiplantae</taxon>
        <taxon>Streptophyta</taxon>
        <taxon>Embryophyta</taxon>
        <taxon>Tracheophyta</taxon>
        <taxon>Spermatophyta</taxon>
        <taxon>Magnoliopsida</taxon>
        <taxon>eudicotyledons</taxon>
        <taxon>Gunneridae</taxon>
        <taxon>Pentapetalae</taxon>
        <taxon>asterids</taxon>
        <taxon>campanulids</taxon>
        <taxon>Asterales</taxon>
        <taxon>Asteraceae</taxon>
        <taxon>Asteroideae</taxon>
        <taxon>Heliantheae alliance</taxon>
        <taxon>Heliantheae</taxon>
        <taxon>Helianthus</taxon>
    </lineage>
</organism>
<gene>
    <name evidence="4" type="ORF">HanXRQr2_Chr12g0547331</name>
</gene>
<evidence type="ECO:0000256" key="1">
    <source>
        <dbReference type="ARBA" id="ARBA00022490"/>
    </source>
</evidence>
<proteinExistence type="predicted"/>
<feature type="transmembrane region" description="Helical" evidence="3">
    <location>
        <begin position="12"/>
        <end position="31"/>
    </location>
</feature>
<dbReference type="GO" id="GO:0003872">
    <property type="term" value="F:6-phosphofructokinase activity"/>
    <property type="evidence" value="ECO:0007669"/>
    <property type="project" value="InterPro"/>
</dbReference>
<dbReference type="SUPFAM" id="SSF53784">
    <property type="entry name" value="Phosphofructokinase"/>
    <property type="match status" value="1"/>
</dbReference>